<organism evidence="3 4">
    <name type="scientific">Enterovirga rhinocerotis</name>
    <dbReference type="NCBI Taxonomy" id="1339210"/>
    <lineage>
        <taxon>Bacteria</taxon>
        <taxon>Pseudomonadati</taxon>
        <taxon>Pseudomonadota</taxon>
        <taxon>Alphaproteobacteria</taxon>
        <taxon>Hyphomicrobiales</taxon>
        <taxon>Methylobacteriaceae</taxon>
        <taxon>Enterovirga</taxon>
    </lineage>
</organism>
<dbReference type="Pfam" id="PF00266">
    <property type="entry name" value="Aminotran_5"/>
    <property type="match status" value="1"/>
</dbReference>
<evidence type="ECO:0000259" key="2">
    <source>
        <dbReference type="Pfam" id="PF00266"/>
    </source>
</evidence>
<evidence type="ECO:0000313" key="4">
    <source>
        <dbReference type="Proteomes" id="UP000295122"/>
    </source>
</evidence>
<keyword evidence="3" id="KW-0456">Lyase</keyword>
<dbReference type="EMBL" id="SNZR01000011">
    <property type="protein sequence ID" value="TDR92968.1"/>
    <property type="molecule type" value="Genomic_DNA"/>
</dbReference>
<dbReference type="InterPro" id="IPR015422">
    <property type="entry name" value="PyrdxlP-dep_Trfase_small"/>
</dbReference>
<dbReference type="Proteomes" id="UP000295122">
    <property type="component" value="Unassembled WGS sequence"/>
</dbReference>
<dbReference type="SUPFAM" id="SSF53383">
    <property type="entry name" value="PLP-dependent transferases"/>
    <property type="match status" value="1"/>
</dbReference>
<gene>
    <name evidence="3" type="ORF">EV668_0212</name>
</gene>
<dbReference type="PANTHER" id="PTHR43586">
    <property type="entry name" value="CYSTEINE DESULFURASE"/>
    <property type="match status" value="1"/>
</dbReference>
<dbReference type="InterPro" id="IPR015421">
    <property type="entry name" value="PyrdxlP-dep_Trfase_major"/>
</dbReference>
<name>A0A4R7C3I5_9HYPH</name>
<dbReference type="PANTHER" id="PTHR43586:SF15">
    <property type="entry name" value="BLR3095 PROTEIN"/>
    <property type="match status" value="1"/>
</dbReference>
<evidence type="ECO:0000256" key="1">
    <source>
        <dbReference type="ARBA" id="ARBA00022898"/>
    </source>
</evidence>
<feature type="domain" description="Aminotransferase class V" evidence="2">
    <location>
        <begin position="22"/>
        <end position="376"/>
    </location>
</feature>
<dbReference type="Gene3D" id="3.40.640.10">
    <property type="entry name" value="Type I PLP-dependent aspartate aminotransferase-like (Major domain)"/>
    <property type="match status" value="1"/>
</dbReference>
<dbReference type="Gene3D" id="3.90.1150.10">
    <property type="entry name" value="Aspartate Aminotransferase, domain 1"/>
    <property type="match status" value="1"/>
</dbReference>
<accession>A0A4R7C3I5</accession>
<reference evidence="3 4" key="1">
    <citation type="submission" date="2019-03" db="EMBL/GenBank/DDBJ databases">
        <title>Genomic Encyclopedia of Type Strains, Phase IV (KMG-IV): sequencing the most valuable type-strain genomes for metagenomic binning, comparative biology and taxonomic classification.</title>
        <authorList>
            <person name="Goeker M."/>
        </authorList>
    </citation>
    <scope>NUCLEOTIDE SEQUENCE [LARGE SCALE GENOMIC DNA]</scope>
    <source>
        <strain evidence="3 4">DSM 25903</strain>
    </source>
</reference>
<protein>
    <submittedName>
        <fullName evidence="3">Selenocysteine lyase/cysteine desulfurase</fullName>
    </submittedName>
</protein>
<dbReference type="AlphaFoldDB" id="A0A4R7C3I5"/>
<evidence type="ECO:0000313" key="3">
    <source>
        <dbReference type="EMBL" id="TDR92968.1"/>
    </source>
</evidence>
<dbReference type="OrthoDB" id="9804366at2"/>
<sequence>MGEHQPGFGRTDLFGIPDGITYLNAAGVSPIPRPVREAGAAGVERKAAPWELSRASFYDIVEEARVAASSLIGCRPGDIAIVGSASYGIATACRNLPLPAGTAVVTIAEEHPSPVYAWIRAAEAAGAVHHEIPRPADHDWTAAILERIASRDLPRVSVLSLTPLHWNDGAILDLAAIRRAADTVGASLVVDGTQAIGVQPFPLAEIRPDFLVFPTYKWLLGPYGLAFLYVDPERQAGIPLEEHTFSRLGADTITNHYGRELRFMDGARRYDMGERSNFVTLPMGIAGMRLLSSWGAERISAYLRPLAGRLIEGAARLGFSAPPAHRVAAHLVGLRRDGTDAGAIAGRLAERGIHVSARNGAIRVAPHVYNDEADIDRFLDGLAESA</sequence>
<keyword evidence="4" id="KW-1185">Reference proteome</keyword>
<dbReference type="InterPro" id="IPR015424">
    <property type="entry name" value="PyrdxlP-dep_Trfase"/>
</dbReference>
<dbReference type="InterPro" id="IPR000192">
    <property type="entry name" value="Aminotrans_V_dom"/>
</dbReference>
<comment type="caution">
    <text evidence="3">The sequence shown here is derived from an EMBL/GenBank/DDBJ whole genome shotgun (WGS) entry which is preliminary data.</text>
</comment>
<dbReference type="GO" id="GO:0016829">
    <property type="term" value="F:lyase activity"/>
    <property type="evidence" value="ECO:0007669"/>
    <property type="project" value="UniProtKB-KW"/>
</dbReference>
<keyword evidence="1" id="KW-0663">Pyridoxal phosphate</keyword>
<dbReference type="RefSeq" id="WP_133768008.1">
    <property type="nucleotide sequence ID" value="NZ_SNZR01000011.1"/>
</dbReference>
<proteinExistence type="predicted"/>